<comment type="function">
    <text evidence="3">Nucleoside triphosphate pyrophosphatase. May have a dual role in cell division arrest and in preventing the incorporation of modified nucleotides into cellular nucleic acids.</text>
</comment>
<accession>A0A3L7A819</accession>
<reference evidence="4 5" key="1">
    <citation type="submission" date="2018-10" db="EMBL/GenBank/DDBJ databases">
        <authorList>
            <person name="Li J."/>
        </authorList>
    </citation>
    <scope>NUCLEOTIDE SEQUENCE [LARGE SCALE GENOMIC DNA]</scope>
    <source>
        <strain evidence="4 5">IF 016277</strain>
    </source>
</reference>
<comment type="catalytic activity">
    <reaction evidence="3">
        <text>a ribonucleoside 5'-triphosphate + H2O = a ribonucleoside 5'-phosphate + diphosphate + H(+)</text>
        <dbReference type="Rhea" id="RHEA:23996"/>
        <dbReference type="ChEBI" id="CHEBI:15377"/>
        <dbReference type="ChEBI" id="CHEBI:15378"/>
        <dbReference type="ChEBI" id="CHEBI:33019"/>
        <dbReference type="ChEBI" id="CHEBI:58043"/>
        <dbReference type="ChEBI" id="CHEBI:61557"/>
        <dbReference type="EC" id="3.6.1.9"/>
    </reaction>
</comment>
<dbReference type="GO" id="GO:0009117">
    <property type="term" value="P:nucleotide metabolic process"/>
    <property type="evidence" value="ECO:0007669"/>
    <property type="project" value="UniProtKB-KW"/>
</dbReference>
<dbReference type="RefSeq" id="WP_121648246.1">
    <property type="nucleotide sequence ID" value="NZ_RCUX01000005.1"/>
</dbReference>
<dbReference type="PANTHER" id="PTHR43213">
    <property type="entry name" value="BIFUNCTIONAL DTTP/UTP PYROPHOSPHATASE/METHYLTRANSFERASE PROTEIN-RELATED"/>
    <property type="match status" value="1"/>
</dbReference>
<keyword evidence="5" id="KW-1185">Reference proteome</keyword>
<dbReference type="PANTHER" id="PTHR43213:SF5">
    <property type="entry name" value="BIFUNCTIONAL DTTP_UTP PYROPHOSPHATASE_METHYLTRANSFERASE PROTEIN-RELATED"/>
    <property type="match status" value="1"/>
</dbReference>
<dbReference type="InterPro" id="IPR029001">
    <property type="entry name" value="ITPase-like_fam"/>
</dbReference>
<comment type="caution">
    <text evidence="3">Lacks conserved residue(s) required for the propagation of feature annotation.</text>
</comment>
<dbReference type="EMBL" id="RCUX01000005">
    <property type="protein sequence ID" value="RLP75960.1"/>
    <property type="molecule type" value="Genomic_DNA"/>
</dbReference>
<dbReference type="EC" id="3.6.1.9" evidence="3"/>
<protein>
    <recommendedName>
        <fullName evidence="3">Nucleoside triphosphate pyrophosphatase</fullName>
        <ecNumber evidence="3">3.6.1.9</ecNumber>
    </recommendedName>
    <alternativeName>
        <fullName evidence="3">Nucleotide pyrophosphatase</fullName>
        <shortName evidence="3">Nucleotide PPase</shortName>
    </alternativeName>
</protein>
<dbReference type="HAMAP" id="MF_00528">
    <property type="entry name" value="Maf"/>
    <property type="match status" value="1"/>
</dbReference>
<evidence type="ECO:0000256" key="1">
    <source>
        <dbReference type="ARBA" id="ARBA00001968"/>
    </source>
</evidence>
<dbReference type="Gene3D" id="3.90.950.10">
    <property type="match status" value="1"/>
</dbReference>
<dbReference type="GO" id="GO:0005737">
    <property type="term" value="C:cytoplasm"/>
    <property type="evidence" value="ECO:0007669"/>
    <property type="project" value="UniProtKB-SubCell"/>
</dbReference>
<sequence length="220" mass="22923">MTLYLASTSPARLMLLRSAGIEPVVMPSHVDEPAAVAAAEAISGPLTTPEMVALLGRAKAEAVTTDAEGAPLNGYVLGGDSSFELDGVSQGKPHTAERATARWHAQRGRTGTLYSGHWLIEYRDGVAGAATGAVAQATVTFAENITDAEIDAYVASGEPLWVAGAFTLDSLAGAFISEISGHPSTVIGLSLPLLRESFAELGVEWTDLWNRSGALGEMEL</sequence>
<keyword evidence="2 3" id="KW-0378">Hydrolase</keyword>
<dbReference type="OrthoDB" id="3527985at2"/>
<name>A0A3L7A819_9MICO</name>
<evidence type="ECO:0000313" key="4">
    <source>
        <dbReference type="EMBL" id="RLP75960.1"/>
    </source>
</evidence>
<dbReference type="Pfam" id="PF02545">
    <property type="entry name" value="Maf"/>
    <property type="match status" value="1"/>
</dbReference>
<comment type="catalytic activity">
    <reaction evidence="3">
        <text>a 2'-deoxyribonucleoside 5'-triphosphate + H2O = a 2'-deoxyribonucleoside 5'-phosphate + diphosphate + H(+)</text>
        <dbReference type="Rhea" id="RHEA:44644"/>
        <dbReference type="ChEBI" id="CHEBI:15377"/>
        <dbReference type="ChEBI" id="CHEBI:15378"/>
        <dbReference type="ChEBI" id="CHEBI:33019"/>
        <dbReference type="ChEBI" id="CHEBI:61560"/>
        <dbReference type="ChEBI" id="CHEBI:65317"/>
        <dbReference type="EC" id="3.6.1.9"/>
    </reaction>
</comment>
<dbReference type="AlphaFoldDB" id="A0A3L7A819"/>
<dbReference type="InterPro" id="IPR003697">
    <property type="entry name" value="Maf-like"/>
</dbReference>
<keyword evidence="3" id="KW-0546">Nucleotide metabolism</keyword>
<dbReference type="SUPFAM" id="SSF52972">
    <property type="entry name" value="ITPase-like"/>
    <property type="match status" value="1"/>
</dbReference>
<comment type="cofactor">
    <cofactor evidence="1 3">
        <name>a divalent metal cation</name>
        <dbReference type="ChEBI" id="CHEBI:60240"/>
    </cofactor>
</comment>
<comment type="subcellular location">
    <subcellularLocation>
        <location evidence="3">Cytoplasm</location>
    </subcellularLocation>
</comment>
<evidence type="ECO:0000313" key="5">
    <source>
        <dbReference type="Proteomes" id="UP000272503"/>
    </source>
</evidence>
<keyword evidence="3" id="KW-0963">Cytoplasm</keyword>
<dbReference type="GO" id="GO:0047429">
    <property type="term" value="F:nucleoside triphosphate diphosphatase activity"/>
    <property type="evidence" value="ECO:0007669"/>
    <property type="project" value="UniProtKB-EC"/>
</dbReference>
<feature type="active site" description="Proton acceptor" evidence="3">
    <location>
        <position position="80"/>
    </location>
</feature>
<evidence type="ECO:0000256" key="3">
    <source>
        <dbReference type="HAMAP-Rule" id="MF_00528"/>
    </source>
</evidence>
<evidence type="ECO:0000256" key="2">
    <source>
        <dbReference type="ARBA" id="ARBA00022801"/>
    </source>
</evidence>
<comment type="caution">
    <text evidence="4">The sequence shown here is derived from an EMBL/GenBank/DDBJ whole genome shotgun (WGS) entry which is preliminary data.</text>
</comment>
<dbReference type="Proteomes" id="UP000272503">
    <property type="component" value="Unassembled WGS sequence"/>
</dbReference>
<organism evidence="4 5">
    <name type="scientific">Mycetocola tolaasinivorans</name>
    <dbReference type="NCBI Taxonomy" id="76635"/>
    <lineage>
        <taxon>Bacteria</taxon>
        <taxon>Bacillati</taxon>
        <taxon>Actinomycetota</taxon>
        <taxon>Actinomycetes</taxon>
        <taxon>Micrococcales</taxon>
        <taxon>Microbacteriaceae</taxon>
        <taxon>Mycetocola</taxon>
    </lineage>
</organism>
<dbReference type="CDD" id="cd00555">
    <property type="entry name" value="Maf"/>
    <property type="match status" value="1"/>
</dbReference>
<dbReference type="PIRSF" id="PIRSF006305">
    <property type="entry name" value="Maf"/>
    <property type="match status" value="1"/>
</dbReference>
<proteinExistence type="inferred from homology"/>
<gene>
    <name evidence="4" type="ORF">D9V32_07310</name>
</gene>
<comment type="similarity">
    <text evidence="3">Belongs to the Maf family.</text>
</comment>